<dbReference type="AlphaFoldDB" id="A0A4Z1IGC5"/>
<dbReference type="Proteomes" id="UP000297452">
    <property type="component" value="Unassembled WGS sequence"/>
</dbReference>
<proteinExistence type="predicted"/>
<evidence type="ECO:0000313" key="1">
    <source>
        <dbReference type="EMBL" id="TGO55737.1"/>
    </source>
</evidence>
<name>A0A4Z1IGC5_9HELO</name>
<organism evidence="1 2">
    <name type="scientific">Botryotinia narcissicola</name>
    <dbReference type="NCBI Taxonomy" id="278944"/>
    <lineage>
        <taxon>Eukaryota</taxon>
        <taxon>Fungi</taxon>
        <taxon>Dikarya</taxon>
        <taxon>Ascomycota</taxon>
        <taxon>Pezizomycotina</taxon>
        <taxon>Leotiomycetes</taxon>
        <taxon>Helotiales</taxon>
        <taxon>Sclerotiniaceae</taxon>
        <taxon>Botryotinia</taxon>
    </lineage>
</organism>
<keyword evidence="2" id="KW-1185">Reference proteome</keyword>
<dbReference type="EMBL" id="PQXJ01000238">
    <property type="protein sequence ID" value="TGO55737.1"/>
    <property type="molecule type" value="Genomic_DNA"/>
</dbReference>
<accession>A0A4Z1IGC5</accession>
<sequence>MPPLSDSSPSPNNSIEIVTRTINEFMDRLQLTWAINAAKGLVELKPDSLLCREIELALLRVIGQTVSPDKVYLRIGNELNLFDRPAYRAANPLFHTILLCCYQMMQGWADEGWFESLPTIEQSLRDVAHLDARRLAGATGLSTQRDFEVYRSLENTICTDHHLRMRVDAQIEMLEAMIARMKAAESNHDHNDEDEMGNRGDNDGMECYLDIKIVLI</sequence>
<dbReference type="OrthoDB" id="3551465at2759"/>
<gene>
    <name evidence="1" type="ORF">BOTNAR_0238g00050</name>
</gene>
<protein>
    <submittedName>
        <fullName evidence="1">Uncharacterized protein</fullName>
    </submittedName>
</protein>
<reference evidence="1 2" key="1">
    <citation type="submission" date="2017-12" db="EMBL/GenBank/DDBJ databases">
        <title>Comparative genomics of Botrytis spp.</title>
        <authorList>
            <person name="Valero-Jimenez C.A."/>
            <person name="Tapia P."/>
            <person name="Veloso J."/>
            <person name="Silva-Moreno E."/>
            <person name="Staats M."/>
            <person name="Valdes J.H."/>
            <person name="Van Kan J.A.L."/>
        </authorList>
    </citation>
    <scope>NUCLEOTIDE SEQUENCE [LARGE SCALE GENOMIC DNA]</scope>
    <source>
        <strain evidence="1 2">MUCL2120</strain>
    </source>
</reference>
<evidence type="ECO:0000313" key="2">
    <source>
        <dbReference type="Proteomes" id="UP000297452"/>
    </source>
</evidence>
<comment type="caution">
    <text evidence="1">The sequence shown here is derived from an EMBL/GenBank/DDBJ whole genome shotgun (WGS) entry which is preliminary data.</text>
</comment>